<keyword evidence="7" id="KW-1185">Reference proteome</keyword>
<name>A0A1H7PFH1_9PROT</name>
<dbReference type="Gene3D" id="1.10.10.10">
    <property type="entry name" value="Winged helix-like DNA-binding domain superfamily/Winged helix DNA-binding domain"/>
    <property type="match status" value="1"/>
</dbReference>
<dbReference type="SUPFAM" id="SSF46785">
    <property type="entry name" value="Winged helix' DNA-binding domain"/>
    <property type="match status" value="1"/>
</dbReference>
<dbReference type="Gene3D" id="3.40.190.290">
    <property type="match status" value="1"/>
</dbReference>
<keyword evidence="4" id="KW-0804">Transcription</keyword>
<keyword evidence="3 6" id="KW-0238">DNA-binding</keyword>
<organism evidence="6 7">
    <name type="scientific">Nitrosovibrio tenuis</name>
    <dbReference type="NCBI Taxonomy" id="1233"/>
    <lineage>
        <taxon>Bacteria</taxon>
        <taxon>Pseudomonadati</taxon>
        <taxon>Pseudomonadota</taxon>
        <taxon>Betaproteobacteria</taxon>
        <taxon>Nitrosomonadales</taxon>
        <taxon>Nitrosomonadaceae</taxon>
        <taxon>Nitrosovibrio</taxon>
    </lineage>
</organism>
<dbReference type="AlphaFoldDB" id="A0A1H7PFH1"/>
<dbReference type="GO" id="GO:0003700">
    <property type="term" value="F:DNA-binding transcription factor activity"/>
    <property type="evidence" value="ECO:0007669"/>
    <property type="project" value="InterPro"/>
</dbReference>
<reference evidence="6 7" key="1">
    <citation type="submission" date="2016-10" db="EMBL/GenBank/DDBJ databases">
        <authorList>
            <person name="de Groot N.N."/>
        </authorList>
    </citation>
    <scope>NUCLEOTIDE SEQUENCE [LARGE SCALE GENOMIC DNA]</scope>
    <source>
        <strain evidence="6 7">Nv1</strain>
    </source>
</reference>
<dbReference type="RefSeq" id="WP_090829033.1">
    <property type="nucleotide sequence ID" value="NZ_FOBH01000009.1"/>
</dbReference>
<gene>
    <name evidence="6" type="ORF">SAMN05216387_1098</name>
</gene>
<dbReference type="FunFam" id="1.10.10.10:FF:000001">
    <property type="entry name" value="LysR family transcriptional regulator"/>
    <property type="match status" value="1"/>
</dbReference>
<evidence type="ECO:0000256" key="3">
    <source>
        <dbReference type="ARBA" id="ARBA00023125"/>
    </source>
</evidence>
<dbReference type="PANTHER" id="PTHR30126:SF91">
    <property type="entry name" value="LYSR FAMILY TRANSCRIPTIONAL REGULATOR"/>
    <property type="match status" value="1"/>
</dbReference>
<dbReference type="EMBL" id="FOBH01000009">
    <property type="protein sequence ID" value="SEL34174.1"/>
    <property type="molecule type" value="Genomic_DNA"/>
</dbReference>
<evidence type="ECO:0000256" key="1">
    <source>
        <dbReference type="ARBA" id="ARBA00009437"/>
    </source>
</evidence>
<dbReference type="InterPro" id="IPR000847">
    <property type="entry name" value="LysR_HTH_N"/>
</dbReference>
<protein>
    <submittedName>
        <fullName evidence="6">DNA-binding transcriptional regulator, LysR family</fullName>
    </submittedName>
</protein>
<dbReference type="PANTHER" id="PTHR30126">
    <property type="entry name" value="HTH-TYPE TRANSCRIPTIONAL REGULATOR"/>
    <property type="match status" value="1"/>
</dbReference>
<evidence type="ECO:0000256" key="2">
    <source>
        <dbReference type="ARBA" id="ARBA00023015"/>
    </source>
</evidence>
<dbReference type="Pfam" id="PF00126">
    <property type="entry name" value="HTH_1"/>
    <property type="match status" value="1"/>
</dbReference>
<proteinExistence type="inferred from homology"/>
<dbReference type="InterPro" id="IPR036390">
    <property type="entry name" value="WH_DNA-bd_sf"/>
</dbReference>
<dbReference type="GO" id="GO:0000976">
    <property type="term" value="F:transcription cis-regulatory region binding"/>
    <property type="evidence" value="ECO:0007669"/>
    <property type="project" value="TreeGrafter"/>
</dbReference>
<evidence type="ECO:0000313" key="7">
    <source>
        <dbReference type="Proteomes" id="UP000198620"/>
    </source>
</evidence>
<dbReference type="OrthoDB" id="196624at2"/>
<accession>A0A1H7PFH1</accession>
<evidence type="ECO:0000313" key="6">
    <source>
        <dbReference type="EMBL" id="SEL34174.1"/>
    </source>
</evidence>
<dbReference type="InterPro" id="IPR005119">
    <property type="entry name" value="LysR_subst-bd"/>
</dbReference>
<feature type="domain" description="HTH lysR-type" evidence="5">
    <location>
        <begin position="5"/>
        <end position="62"/>
    </location>
</feature>
<comment type="similarity">
    <text evidence="1">Belongs to the LysR transcriptional regulatory family.</text>
</comment>
<dbReference type="PROSITE" id="PS50931">
    <property type="entry name" value="HTH_LYSR"/>
    <property type="match status" value="1"/>
</dbReference>
<keyword evidence="2" id="KW-0805">Transcription regulation</keyword>
<dbReference type="SUPFAM" id="SSF53850">
    <property type="entry name" value="Periplasmic binding protein-like II"/>
    <property type="match status" value="1"/>
</dbReference>
<dbReference type="STRING" id="1233.SAMN05216387_1098"/>
<dbReference type="Proteomes" id="UP000198620">
    <property type="component" value="Unassembled WGS sequence"/>
</dbReference>
<evidence type="ECO:0000256" key="4">
    <source>
        <dbReference type="ARBA" id="ARBA00023163"/>
    </source>
</evidence>
<sequence>MLDAMSTDQLRTFIAAADEGSFSAAGRKLRRAQSVVSQTLANLELQVGFTLFDRSGRYPKLTEAGRALLADARVVISSMDAFKAKARTLEEGLEPELAVAVDVMYPIAALTEAVRAFHEAFPAMPLHLYVEALGAVMQPVLDGRCRIGIAGQVPEVPADCASEYLLSVHMVTVAAPSHPLAKQAGTVTRADAANHMQLVLTDRSTLTEGRTFGVLASQTWRLADLGAKHAFLRAGLGWGNMPLPMVEEDLSRGTLIRIELEPYSVTGAWLSMYAIHRKDAPPGPAGRWFMEKLKQR</sequence>
<dbReference type="Pfam" id="PF03466">
    <property type="entry name" value="LysR_substrate"/>
    <property type="match status" value="1"/>
</dbReference>
<evidence type="ECO:0000259" key="5">
    <source>
        <dbReference type="PROSITE" id="PS50931"/>
    </source>
</evidence>
<dbReference type="InterPro" id="IPR036388">
    <property type="entry name" value="WH-like_DNA-bd_sf"/>
</dbReference>